<name>A0AAV9NBQ6_9EURO</name>
<evidence type="ECO:0000256" key="7">
    <source>
        <dbReference type="ARBA" id="ARBA00022989"/>
    </source>
</evidence>
<dbReference type="GO" id="GO:0000009">
    <property type="term" value="F:alpha-1,6-mannosyltransferase activity"/>
    <property type="evidence" value="ECO:0007669"/>
    <property type="project" value="InterPro"/>
</dbReference>
<accession>A0AAV9NBQ6</accession>
<dbReference type="GO" id="GO:0006487">
    <property type="term" value="P:protein N-linked glycosylation"/>
    <property type="evidence" value="ECO:0007669"/>
    <property type="project" value="TreeGrafter"/>
</dbReference>
<dbReference type="InterPro" id="IPR007577">
    <property type="entry name" value="GlycoTrfase_DXD_sugar-bd_CS"/>
</dbReference>
<evidence type="ECO:0000256" key="9">
    <source>
        <dbReference type="ARBA" id="ARBA00023136"/>
    </source>
</evidence>
<dbReference type="FunFam" id="3.90.550.20:FF:000002">
    <property type="entry name" value="Initiation-specific alpha-1,6-mannosyltransferase"/>
    <property type="match status" value="1"/>
</dbReference>
<evidence type="ECO:0000256" key="10">
    <source>
        <dbReference type="ARBA" id="ARBA00060399"/>
    </source>
</evidence>
<dbReference type="GO" id="GO:0000136">
    <property type="term" value="C:mannan polymerase complex"/>
    <property type="evidence" value="ECO:0007669"/>
    <property type="project" value="TreeGrafter"/>
</dbReference>
<keyword evidence="3" id="KW-0328">Glycosyltransferase</keyword>
<evidence type="ECO:0000256" key="1">
    <source>
        <dbReference type="ARBA" id="ARBA00004194"/>
    </source>
</evidence>
<reference evidence="11 12" key="1">
    <citation type="submission" date="2023-08" db="EMBL/GenBank/DDBJ databases">
        <title>Black Yeasts Isolated from many extreme environments.</title>
        <authorList>
            <person name="Coleine C."/>
            <person name="Stajich J.E."/>
            <person name="Selbmann L."/>
        </authorList>
    </citation>
    <scope>NUCLEOTIDE SEQUENCE [LARGE SCALE GENOMIC DNA]</scope>
    <source>
        <strain evidence="11 12">CCFEE 5792</strain>
    </source>
</reference>
<evidence type="ECO:0000256" key="4">
    <source>
        <dbReference type="ARBA" id="ARBA00022679"/>
    </source>
</evidence>
<evidence type="ECO:0000256" key="8">
    <source>
        <dbReference type="ARBA" id="ARBA00023034"/>
    </source>
</evidence>
<keyword evidence="12" id="KW-1185">Reference proteome</keyword>
<evidence type="ECO:0000313" key="12">
    <source>
        <dbReference type="Proteomes" id="UP001358417"/>
    </source>
</evidence>
<dbReference type="Proteomes" id="UP001358417">
    <property type="component" value="Unassembled WGS sequence"/>
</dbReference>
<dbReference type="GeneID" id="89970041"/>
<comment type="similarity">
    <text evidence="2">Belongs to the glycosyltransferase 32 family.</text>
</comment>
<evidence type="ECO:0000256" key="2">
    <source>
        <dbReference type="ARBA" id="ARBA00009003"/>
    </source>
</evidence>
<dbReference type="SUPFAM" id="SSF53448">
    <property type="entry name" value="Nucleotide-diphospho-sugar transferases"/>
    <property type="match status" value="1"/>
</dbReference>
<evidence type="ECO:0000313" key="11">
    <source>
        <dbReference type="EMBL" id="KAK5053863.1"/>
    </source>
</evidence>
<organism evidence="11 12">
    <name type="scientific">Exophiala bonariae</name>
    <dbReference type="NCBI Taxonomy" id="1690606"/>
    <lineage>
        <taxon>Eukaryota</taxon>
        <taxon>Fungi</taxon>
        <taxon>Dikarya</taxon>
        <taxon>Ascomycota</taxon>
        <taxon>Pezizomycotina</taxon>
        <taxon>Eurotiomycetes</taxon>
        <taxon>Chaetothyriomycetidae</taxon>
        <taxon>Chaetothyriales</taxon>
        <taxon>Herpotrichiellaceae</taxon>
        <taxon>Exophiala</taxon>
    </lineage>
</organism>
<gene>
    <name evidence="11" type="ORF">LTR84_001825</name>
</gene>
<keyword evidence="8" id="KW-0333">Golgi apparatus</keyword>
<comment type="caution">
    <text evidence="11">The sequence shown here is derived from an EMBL/GenBank/DDBJ whole genome shotgun (WGS) entry which is preliminary data.</text>
</comment>
<keyword evidence="7" id="KW-1133">Transmembrane helix</keyword>
<dbReference type="PANTHER" id="PTHR31834">
    <property type="entry name" value="INITIATION-SPECIFIC ALPHA-1,6-MANNOSYLTRANSFERASE"/>
    <property type="match status" value="1"/>
</dbReference>
<comment type="subcellular location">
    <subcellularLocation>
        <location evidence="10">Endomembrane system</location>
        <topology evidence="10">Single-pass type II membrane protein</topology>
    </subcellularLocation>
    <subcellularLocation>
        <location evidence="1">Golgi apparatus membrane</location>
        <topology evidence="1">Single-pass membrane protein</topology>
    </subcellularLocation>
</comment>
<dbReference type="EMBL" id="JAVRRD010000011">
    <property type="protein sequence ID" value="KAK5053863.1"/>
    <property type="molecule type" value="Genomic_DNA"/>
</dbReference>
<evidence type="ECO:0000256" key="5">
    <source>
        <dbReference type="ARBA" id="ARBA00022692"/>
    </source>
</evidence>
<dbReference type="AlphaFoldDB" id="A0AAV9NBQ6"/>
<proteinExistence type="inferred from homology"/>
<dbReference type="RefSeq" id="XP_064706988.1">
    <property type="nucleotide sequence ID" value="XM_064845443.1"/>
</dbReference>
<sequence length="361" mass="40962">MSTSPATRRILFACGALLFLLIIFRREANDRFYGQGPKPYPAPKLGIDELSLWPLEQKLDYLFPYEVEASFPKHIWQTWKVARDDDTFDKGIKGLVASWDSLNPEFTHEVITDDTAFQLVKKLYISAPEIVQAYRDMPLPILKADFFRYLMLLARGGIYTDVDTEALQSIRKWVPSAYNQSTVGIVIGLEADPDRDDWPEWYARRIQFCQWTIMSKPGHPILKEVVTKITNTTITMKEEGNLNKADAIKLVLDYTGPGVWTDAIFAYFNNPFFFNTTSSNITNSDFFNLREPKILGDVVVFPITSFSPGIGHMGAEGVDHPLAFVRHAFRGGLVTVEFSRAPQTDIFTGSWRPSDNERGGP</sequence>
<evidence type="ECO:0008006" key="13">
    <source>
        <dbReference type="Google" id="ProtNLM"/>
    </source>
</evidence>
<dbReference type="PANTHER" id="PTHR31834:SF1">
    <property type="entry name" value="INITIATION-SPECIFIC ALPHA-1,6-MANNOSYLTRANSFERASE"/>
    <property type="match status" value="1"/>
</dbReference>
<keyword evidence="6" id="KW-0735">Signal-anchor</keyword>
<keyword evidence="9" id="KW-0472">Membrane</keyword>
<dbReference type="InterPro" id="IPR029044">
    <property type="entry name" value="Nucleotide-diphossugar_trans"/>
</dbReference>
<keyword evidence="4" id="KW-0808">Transferase</keyword>
<dbReference type="InterPro" id="IPR039367">
    <property type="entry name" value="Och1-like"/>
</dbReference>
<evidence type="ECO:0000256" key="3">
    <source>
        <dbReference type="ARBA" id="ARBA00022676"/>
    </source>
</evidence>
<dbReference type="Pfam" id="PF04488">
    <property type="entry name" value="Gly_transf_sug"/>
    <property type="match status" value="1"/>
</dbReference>
<keyword evidence="5" id="KW-0812">Transmembrane</keyword>
<protein>
    <recommendedName>
        <fullName evidence="13">Alpha 1,6-mannosyltransferase</fullName>
    </recommendedName>
</protein>
<dbReference type="Gene3D" id="3.90.550.20">
    <property type="match status" value="1"/>
</dbReference>
<evidence type="ECO:0000256" key="6">
    <source>
        <dbReference type="ARBA" id="ARBA00022968"/>
    </source>
</evidence>